<dbReference type="PANTHER" id="PTHR31300">
    <property type="entry name" value="LIPASE"/>
    <property type="match status" value="1"/>
</dbReference>
<reference evidence="2 3" key="1">
    <citation type="submission" date="2024-01" db="EMBL/GenBank/DDBJ databases">
        <title>The genomes of 5 underutilized Papilionoideae crops provide insights into root nodulation and disease resistanc.</title>
        <authorList>
            <person name="Yuan L."/>
        </authorList>
    </citation>
    <scope>NUCLEOTIDE SEQUENCE [LARGE SCALE GENOMIC DNA]</scope>
    <source>
        <strain evidence="2">ZHUSHIDOU_FW_LH</strain>
        <tissue evidence="2">Leaf</tissue>
    </source>
</reference>
<keyword evidence="3" id="KW-1185">Reference proteome</keyword>
<comment type="caution">
    <text evidence="2">The sequence shown here is derived from an EMBL/GenBank/DDBJ whole genome shotgun (WGS) entry which is preliminary data.</text>
</comment>
<feature type="region of interest" description="Disordered" evidence="1">
    <location>
        <begin position="1"/>
        <end position="102"/>
    </location>
</feature>
<evidence type="ECO:0000313" key="3">
    <source>
        <dbReference type="Proteomes" id="UP001372338"/>
    </source>
</evidence>
<feature type="compositionally biased region" description="Low complexity" evidence="1">
    <location>
        <begin position="22"/>
        <end position="39"/>
    </location>
</feature>
<evidence type="ECO:0000313" key="2">
    <source>
        <dbReference type="EMBL" id="KAK7269903.1"/>
    </source>
</evidence>
<name>A0AAN9I719_CROPI</name>
<organism evidence="2 3">
    <name type="scientific">Crotalaria pallida</name>
    <name type="common">Smooth rattlebox</name>
    <name type="synonym">Crotalaria striata</name>
    <dbReference type="NCBI Taxonomy" id="3830"/>
    <lineage>
        <taxon>Eukaryota</taxon>
        <taxon>Viridiplantae</taxon>
        <taxon>Streptophyta</taxon>
        <taxon>Embryophyta</taxon>
        <taxon>Tracheophyta</taxon>
        <taxon>Spermatophyta</taxon>
        <taxon>Magnoliopsida</taxon>
        <taxon>eudicotyledons</taxon>
        <taxon>Gunneridae</taxon>
        <taxon>Pentapetalae</taxon>
        <taxon>rosids</taxon>
        <taxon>fabids</taxon>
        <taxon>Fabales</taxon>
        <taxon>Fabaceae</taxon>
        <taxon>Papilionoideae</taxon>
        <taxon>50 kb inversion clade</taxon>
        <taxon>genistoids sensu lato</taxon>
        <taxon>core genistoids</taxon>
        <taxon>Crotalarieae</taxon>
        <taxon>Crotalaria</taxon>
    </lineage>
</organism>
<gene>
    <name evidence="2" type="ORF">RIF29_22700</name>
</gene>
<proteinExistence type="predicted"/>
<accession>A0AAN9I719</accession>
<evidence type="ECO:0000256" key="1">
    <source>
        <dbReference type="SAM" id="MobiDB-lite"/>
    </source>
</evidence>
<dbReference type="EMBL" id="JAYWIO010000004">
    <property type="protein sequence ID" value="KAK7269903.1"/>
    <property type="molecule type" value="Genomic_DNA"/>
</dbReference>
<protein>
    <submittedName>
        <fullName evidence="2">Uncharacterized protein</fullName>
    </submittedName>
</protein>
<feature type="compositionally biased region" description="Basic and acidic residues" evidence="1">
    <location>
        <begin position="1"/>
        <end position="18"/>
    </location>
</feature>
<dbReference type="Pfam" id="PF04788">
    <property type="entry name" value="DUF620"/>
    <property type="match status" value="1"/>
</dbReference>
<sequence length="473" mass="51770">MEKEKKQGFFSALKEEVVRGLSPSRSRSRSTTPTRTASPISGLLRRKKNPNPNPDASVARSGSLRPIGETLAPLIEGPDPDGSDNGDPKRVGSGLGQWMKGQLSRAPSVSSLSYKRSDLRLLLGVMAAPLAPLHVSASDPLPHLSIKDTPIETSSAQYILQQYTAASGGQRLQNSIKNAYAMGKVRMVASEFETATRVVKNRNASKCAESGGFVLWQMNPDMWYVELAVGGSKVHAGCNGKLVWRHTPWLGAHTAKGPVRPLRRALQGLDPRTTATMFADAKCTGEKNINGEDCFILKLCTDPETLKARSEGPAEIIRHVLFGYFSQKTGLLVHIEDSHLTRIQSNGGDAVYWETTINSFLYDYRPVEGIMIAHSGHSVVTLFRFGETAMSHTKTKMEEAWTIDEVAFNVPGLSVDCFIPPGDLRKDSVSEACELPQDEKGGKNSLALHRAKVVALEKSHNCSIDNMMWKMEI</sequence>
<dbReference type="PANTHER" id="PTHR31300:SF2">
    <property type="entry name" value="LIPASE-LIKE PROTEIN"/>
    <property type="match status" value="1"/>
</dbReference>
<dbReference type="InterPro" id="IPR006873">
    <property type="entry name" value="DUF620"/>
</dbReference>
<dbReference type="Proteomes" id="UP001372338">
    <property type="component" value="Unassembled WGS sequence"/>
</dbReference>
<dbReference type="AlphaFoldDB" id="A0AAN9I719"/>